<sequence>MELSLGLVGFRSSKWYILVAACVALYTTSFYYTSTVLLIPFTMTKQAGVSEDGVQIYAGVMIACYSVILVIGGPLAGYWADVGDSKKRPIMVAQAFLLVSTVILWKGTHVAVLIAGRLCHGVAGSIFWSAGQALLADTFGAESIGNAVGYVDLSSSLGYLLAPILTGVLLDKSGVDSVYAMSLGFACISFLISAAMIEGGNESRQHRDSTVPDLSATLMGRLRLARFLLGSRRMLAACLGCFVAGLVLVTYDAIAPVHMERTYHWGPWEVGLALGAWYGPKTLSIIPGTLADRFGARWMSVVGFVGCIPCFVAVAFATDDTSRSKALFILMTVCLSIAISFANTPITAEIIYVLDDKRRANPALFGATRASGLGFGFFLFSWALGATIGSLTCAKIVDSVSWDAAVYSLAGWCAAGAVICLIWTGAREKSSNTKMVNMENSEAGESREKIICPKLDLGDLGDDPVCWSLEEVQMPRAAWRRSIYRQFI</sequence>
<evidence type="ECO:0000256" key="4">
    <source>
        <dbReference type="ARBA" id="ARBA00022989"/>
    </source>
</evidence>
<dbReference type="PROSITE" id="PS50850">
    <property type="entry name" value="MFS"/>
    <property type="match status" value="1"/>
</dbReference>
<evidence type="ECO:0000313" key="8">
    <source>
        <dbReference type="EMBL" id="KAK0644004.1"/>
    </source>
</evidence>
<comment type="caution">
    <text evidence="8">The sequence shown here is derived from an EMBL/GenBank/DDBJ whole genome shotgun (WGS) entry which is preliminary data.</text>
</comment>
<gene>
    <name evidence="8" type="ORF">B0T16DRAFT_460090</name>
</gene>
<evidence type="ECO:0000256" key="1">
    <source>
        <dbReference type="ARBA" id="ARBA00004141"/>
    </source>
</evidence>
<dbReference type="InterPro" id="IPR050930">
    <property type="entry name" value="MFS_Vesicular_Transporter"/>
</dbReference>
<dbReference type="InterPro" id="IPR011701">
    <property type="entry name" value="MFS"/>
</dbReference>
<keyword evidence="2" id="KW-0813">Transport</keyword>
<evidence type="ECO:0000256" key="2">
    <source>
        <dbReference type="ARBA" id="ARBA00022448"/>
    </source>
</evidence>
<keyword evidence="3 6" id="KW-0812">Transmembrane</keyword>
<dbReference type="PANTHER" id="PTHR23506">
    <property type="entry name" value="GH10249P"/>
    <property type="match status" value="1"/>
</dbReference>
<keyword evidence="9" id="KW-1185">Reference proteome</keyword>
<dbReference type="GO" id="GO:0022857">
    <property type="term" value="F:transmembrane transporter activity"/>
    <property type="evidence" value="ECO:0007669"/>
    <property type="project" value="InterPro"/>
</dbReference>
<feature type="transmembrane region" description="Helical" evidence="6">
    <location>
        <begin position="329"/>
        <end position="354"/>
    </location>
</feature>
<dbReference type="Pfam" id="PF07690">
    <property type="entry name" value="MFS_1"/>
    <property type="match status" value="1"/>
</dbReference>
<feature type="domain" description="Major facilitator superfamily (MFS) profile" evidence="7">
    <location>
        <begin position="17"/>
        <end position="428"/>
    </location>
</feature>
<dbReference type="Gene3D" id="1.20.1250.20">
    <property type="entry name" value="MFS general substrate transporter like domains"/>
    <property type="match status" value="2"/>
</dbReference>
<evidence type="ECO:0000313" key="9">
    <source>
        <dbReference type="Proteomes" id="UP001174936"/>
    </source>
</evidence>
<dbReference type="InterPro" id="IPR020846">
    <property type="entry name" value="MFS_dom"/>
</dbReference>
<reference evidence="8" key="1">
    <citation type="submission" date="2023-06" db="EMBL/GenBank/DDBJ databases">
        <title>Genome-scale phylogeny and comparative genomics of the fungal order Sordariales.</title>
        <authorList>
            <consortium name="Lawrence Berkeley National Laboratory"/>
            <person name="Hensen N."/>
            <person name="Bonometti L."/>
            <person name="Westerberg I."/>
            <person name="Brannstrom I.O."/>
            <person name="Guillou S."/>
            <person name="Cros-Aarteil S."/>
            <person name="Calhoun S."/>
            <person name="Haridas S."/>
            <person name="Kuo A."/>
            <person name="Mondo S."/>
            <person name="Pangilinan J."/>
            <person name="Riley R."/>
            <person name="Labutti K."/>
            <person name="Andreopoulos B."/>
            <person name="Lipzen A."/>
            <person name="Chen C."/>
            <person name="Yanf M."/>
            <person name="Daum C."/>
            <person name="Ng V."/>
            <person name="Clum A."/>
            <person name="Steindorff A."/>
            <person name="Ohm R."/>
            <person name="Martin F."/>
            <person name="Silar P."/>
            <person name="Natvig D."/>
            <person name="Lalanne C."/>
            <person name="Gautier V."/>
            <person name="Ament-Velasquez S.L."/>
            <person name="Kruys A."/>
            <person name="Hutchinson M.I."/>
            <person name="Powell A.J."/>
            <person name="Barry K."/>
            <person name="Miller A.N."/>
            <person name="Grigoriev I.V."/>
            <person name="Debuchy R."/>
            <person name="Gladieux P."/>
            <person name="Thoren M.H."/>
            <person name="Johannesson H."/>
        </authorList>
    </citation>
    <scope>NUCLEOTIDE SEQUENCE</scope>
    <source>
        <strain evidence="8">SMH2532-1</strain>
    </source>
</reference>
<evidence type="ECO:0000256" key="6">
    <source>
        <dbReference type="SAM" id="Phobius"/>
    </source>
</evidence>
<dbReference type="GO" id="GO:0016020">
    <property type="term" value="C:membrane"/>
    <property type="evidence" value="ECO:0007669"/>
    <property type="project" value="UniProtKB-SubCell"/>
</dbReference>
<dbReference type="CDD" id="cd17325">
    <property type="entry name" value="MFS_MdtG_SLC18_like"/>
    <property type="match status" value="1"/>
</dbReference>
<feature type="transmembrane region" description="Helical" evidence="6">
    <location>
        <begin position="90"/>
        <end position="108"/>
    </location>
</feature>
<feature type="transmembrane region" description="Helical" evidence="6">
    <location>
        <begin position="114"/>
        <end position="135"/>
    </location>
</feature>
<feature type="transmembrane region" description="Helical" evidence="6">
    <location>
        <begin position="234"/>
        <end position="254"/>
    </location>
</feature>
<proteinExistence type="predicted"/>
<dbReference type="SUPFAM" id="SSF103473">
    <property type="entry name" value="MFS general substrate transporter"/>
    <property type="match status" value="1"/>
</dbReference>
<feature type="transmembrane region" description="Helical" evidence="6">
    <location>
        <begin position="298"/>
        <end position="317"/>
    </location>
</feature>
<organism evidence="8 9">
    <name type="scientific">Cercophora newfieldiana</name>
    <dbReference type="NCBI Taxonomy" id="92897"/>
    <lineage>
        <taxon>Eukaryota</taxon>
        <taxon>Fungi</taxon>
        <taxon>Dikarya</taxon>
        <taxon>Ascomycota</taxon>
        <taxon>Pezizomycotina</taxon>
        <taxon>Sordariomycetes</taxon>
        <taxon>Sordariomycetidae</taxon>
        <taxon>Sordariales</taxon>
        <taxon>Lasiosphaeriaceae</taxon>
        <taxon>Cercophora</taxon>
    </lineage>
</organism>
<feature type="transmembrane region" description="Helical" evidence="6">
    <location>
        <begin position="178"/>
        <end position="197"/>
    </location>
</feature>
<keyword evidence="4 6" id="KW-1133">Transmembrane helix</keyword>
<dbReference type="EMBL" id="JAULSV010000005">
    <property type="protein sequence ID" value="KAK0644004.1"/>
    <property type="molecule type" value="Genomic_DNA"/>
</dbReference>
<accession>A0AA39Y1F5</accession>
<feature type="transmembrane region" description="Helical" evidence="6">
    <location>
        <begin position="409"/>
        <end position="426"/>
    </location>
</feature>
<dbReference type="Proteomes" id="UP001174936">
    <property type="component" value="Unassembled WGS sequence"/>
</dbReference>
<comment type="subcellular location">
    <subcellularLocation>
        <location evidence="1">Membrane</location>
        <topology evidence="1">Multi-pass membrane protein</topology>
    </subcellularLocation>
</comment>
<evidence type="ECO:0000259" key="7">
    <source>
        <dbReference type="PROSITE" id="PS50850"/>
    </source>
</evidence>
<evidence type="ECO:0000256" key="5">
    <source>
        <dbReference type="ARBA" id="ARBA00023136"/>
    </source>
</evidence>
<evidence type="ECO:0000256" key="3">
    <source>
        <dbReference type="ARBA" id="ARBA00022692"/>
    </source>
</evidence>
<keyword evidence="5 6" id="KW-0472">Membrane</keyword>
<name>A0AA39Y1F5_9PEZI</name>
<dbReference type="AlphaFoldDB" id="A0AA39Y1F5"/>
<feature type="transmembrane region" description="Helical" evidence="6">
    <location>
        <begin position="15"/>
        <end position="34"/>
    </location>
</feature>
<feature type="transmembrane region" description="Helical" evidence="6">
    <location>
        <begin position="375"/>
        <end position="397"/>
    </location>
</feature>
<feature type="transmembrane region" description="Helical" evidence="6">
    <location>
        <begin position="266"/>
        <end position="286"/>
    </location>
</feature>
<dbReference type="InterPro" id="IPR036259">
    <property type="entry name" value="MFS_trans_sf"/>
</dbReference>
<dbReference type="PANTHER" id="PTHR23506:SF23">
    <property type="entry name" value="GH10249P"/>
    <property type="match status" value="1"/>
</dbReference>
<feature type="transmembrane region" description="Helical" evidence="6">
    <location>
        <begin position="54"/>
        <end position="78"/>
    </location>
</feature>
<protein>
    <submittedName>
        <fullName evidence="8">Major facilitator superfamily domain-containing protein</fullName>
    </submittedName>
</protein>